<keyword evidence="4" id="KW-1185">Reference proteome</keyword>
<keyword evidence="1" id="KW-0175">Coiled coil</keyword>
<gene>
    <name evidence="3" type="ORF">GCM10007940_06690</name>
</gene>
<evidence type="ECO:0000313" key="4">
    <source>
        <dbReference type="Proteomes" id="UP001156666"/>
    </source>
</evidence>
<feature type="coiled-coil region" evidence="1">
    <location>
        <begin position="686"/>
        <end position="720"/>
    </location>
</feature>
<organism evidence="3 4">
    <name type="scientific">Portibacter lacus</name>
    <dbReference type="NCBI Taxonomy" id="1099794"/>
    <lineage>
        <taxon>Bacteria</taxon>
        <taxon>Pseudomonadati</taxon>
        <taxon>Bacteroidota</taxon>
        <taxon>Saprospiria</taxon>
        <taxon>Saprospirales</taxon>
        <taxon>Haliscomenobacteraceae</taxon>
        <taxon>Portibacter</taxon>
    </lineage>
</organism>
<dbReference type="EMBL" id="BSOH01000003">
    <property type="protein sequence ID" value="GLR16054.1"/>
    <property type="molecule type" value="Genomic_DNA"/>
</dbReference>
<feature type="domain" description="Peptidase S74" evidence="2">
    <location>
        <begin position="603"/>
        <end position="700"/>
    </location>
</feature>
<dbReference type="Proteomes" id="UP001156666">
    <property type="component" value="Unassembled WGS sequence"/>
</dbReference>
<dbReference type="RefSeq" id="WP_235294697.1">
    <property type="nucleotide sequence ID" value="NZ_BSOH01000003.1"/>
</dbReference>
<evidence type="ECO:0000256" key="1">
    <source>
        <dbReference type="SAM" id="Coils"/>
    </source>
</evidence>
<dbReference type="AlphaFoldDB" id="A0AA37SML7"/>
<name>A0AA37SML7_9BACT</name>
<dbReference type="InterPro" id="IPR030392">
    <property type="entry name" value="S74_ICA"/>
</dbReference>
<reference evidence="3" key="2">
    <citation type="submission" date="2023-01" db="EMBL/GenBank/DDBJ databases">
        <title>Draft genome sequence of Portibacter lacus strain NBRC 108769.</title>
        <authorList>
            <person name="Sun Q."/>
            <person name="Mori K."/>
        </authorList>
    </citation>
    <scope>NUCLEOTIDE SEQUENCE</scope>
    <source>
        <strain evidence="3">NBRC 108769</strain>
    </source>
</reference>
<sequence length="722" mass="77789">MCRNIFLGVILLFSIFKLGAQSVGIGIVNPDESAALHISSENKGILIPTMTTAEMDEIEFPADGLLIYNTTTLSFWYKRSFIGWKEVNPVYEDHLVDDDFDTAISVDSSGADTDVIKFRLSNKNINIRKNVSNFLSLEWEGNNENILIGKSAGSGINFGISNVYIGSKVASRNSSGSRNVIIGNFAGVSGWTNYNNVMVGDSAGHVNEGNYNTFIGRSSGIKNRSGLYNTFLGNQTGINNVNGDNNVFLGSRAGFSNATSGNVFIGTDSGNRNTTGKKNISIGTSAGYSNLTGYNNVMLGDSAGYQNTSYNNTYIGANAGKNSASGFGNTMVGSLAGEKNEEGIYNTALGLHASNKNQFGNRNTNIGAFAGEFNETGHSNVNVGYNAGVQNSGIGLNTNVGAYSGRFNTDGDKNVNIGYESGRDNLIGSTNTNLGYRSGMENHGSTNVFIGGNSGRDNNGGSDNVFIGYGSGFNTKGSRNILIGFEAGKNEQGSNKLIIDNSDTATPLIYGDFDSNVVELNVNDSDGVTGGFQIKSSNQTMLFDGNEIDVAEANLLMNMNVAHHIVTVQGGGNFGIGRTPSTNRLEVHGNASKSSAGDWLANSDARLKKNIHYLESQSMLQQLLLMKGVTYEWNDTRSDQDRPKGKQYGFIAQDLQQVWPENVSEDSEGYLQTAYGTYDHLYVESIKALNQKIINQENQLKHQEQLLQELKAEIADIKRNLE</sequence>
<protein>
    <recommendedName>
        <fullName evidence="2">Peptidase S74 domain-containing protein</fullName>
    </recommendedName>
</protein>
<evidence type="ECO:0000259" key="2">
    <source>
        <dbReference type="PROSITE" id="PS51688"/>
    </source>
</evidence>
<proteinExistence type="predicted"/>
<comment type="caution">
    <text evidence="3">The sequence shown here is derived from an EMBL/GenBank/DDBJ whole genome shotgun (WGS) entry which is preliminary data.</text>
</comment>
<reference evidence="3" key="1">
    <citation type="journal article" date="2014" name="Int. J. Syst. Evol. Microbiol.">
        <title>Complete genome sequence of Corynebacterium casei LMG S-19264T (=DSM 44701T), isolated from a smear-ripened cheese.</title>
        <authorList>
            <consortium name="US DOE Joint Genome Institute (JGI-PGF)"/>
            <person name="Walter F."/>
            <person name="Albersmeier A."/>
            <person name="Kalinowski J."/>
            <person name="Ruckert C."/>
        </authorList>
    </citation>
    <scope>NUCLEOTIDE SEQUENCE</scope>
    <source>
        <strain evidence="3">NBRC 108769</strain>
    </source>
</reference>
<dbReference type="PROSITE" id="PS51688">
    <property type="entry name" value="ICA"/>
    <property type="match status" value="1"/>
</dbReference>
<evidence type="ECO:0000313" key="3">
    <source>
        <dbReference type="EMBL" id="GLR16054.1"/>
    </source>
</evidence>
<accession>A0AA37SML7</accession>
<dbReference type="Pfam" id="PF13884">
    <property type="entry name" value="Peptidase_S74"/>
    <property type="match status" value="1"/>
</dbReference>